<evidence type="ECO:0000256" key="5">
    <source>
        <dbReference type="ARBA" id="ARBA00023136"/>
    </source>
</evidence>
<feature type="transmembrane region" description="Helical" evidence="6">
    <location>
        <begin position="287"/>
        <end position="308"/>
    </location>
</feature>
<dbReference type="CDD" id="cd17321">
    <property type="entry name" value="MFS_MMR_MDR_like"/>
    <property type="match status" value="1"/>
</dbReference>
<feature type="transmembrane region" description="Helical" evidence="6">
    <location>
        <begin position="113"/>
        <end position="134"/>
    </location>
</feature>
<dbReference type="InterPro" id="IPR036259">
    <property type="entry name" value="MFS_trans_sf"/>
</dbReference>
<dbReference type="RefSeq" id="WP_398278409.1">
    <property type="nucleotide sequence ID" value="NZ_JBITLV010000002.1"/>
</dbReference>
<evidence type="ECO:0000256" key="4">
    <source>
        <dbReference type="ARBA" id="ARBA00022989"/>
    </source>
</evidence>
<feature type="transmembrane region" description="Helical" evidence="6">
    <location>
        <begin position="314"/>
        <end position="333"/>
    </location>
</feature>
<feature type="transmembrane region" description="Helical" evidence="6">
    <location>
        <begin position="221"/>
        <end position="245"/>
    </location>
</feature>
<dbReference type="InterPro" id="IPR020846">
    <property type="entry name" value="MFS_dom"/>
</dbReference>
<evidence type="ECO:0000256" key="3">
    <source>
        <dbReference type="ARBA" id="ARBA00022692"/>
    </source>
</evidence>
<feature type="transmembrane region" description="Helical" evidence="6">
    <location>
        <begin position="88"/>
        <end position="107"/>
    </location>
</feature>
<feature type="transmembrane region" description="Helical" evidence="6">
    <location>
        <begin position="146"/>
        <end position="167"/>
    </location>
</feature>
<feature type="transmembrane region" description="Helical" evidence="6">
    <location>
        <begin position="57"/>
        <end position="76"/>
    </location>
</feature>
<dbReference type="InterPro" id="IPR011701">
    <property type="entry name" value="MFS"/>
</dbReference>
<accession>A0ABW8ALG9</accession>
<feature type="transmembrane region" description="Helical" evidence="6">
    <location>
        <begin position="26"/>
        <end position="51"/>
    </location>
</feature>
<protein>
    <submittedName>
        <fullName evidence="8">MFS transporter</fullName>
    </submittedName>
</protein>
<feature type="transmembrane region" description="Helical" evidence="6">
    <location>
        <begin position="354"/>
        <end position="374"/>
    </location>
</feature>
<keyword evidence="9" id="KW-1185">Reference proteome</keyword>
<name>A0ABW8ALG9_9ACTN</name>
<keyword evidence="2" id="KW-0813">Transport</keyword>
<gene>
    <name evidence="8" type="ORF">ACIB24_09110</name>
</gene>
<keyword evidence="4 6" id="KW-1133">Transmembrane helix</keyword>
<comment type="subcellular location">
    <subcellularLocation>
        <location evidence="1">Cell inner membrane</location>
        <topology evidence="1">Multi-pass membrane protein</topology>
    </subcellularLocation>
</comment>
<evidence type="ECO:0000313" key="8">
    <source>
        <dbReference type="EMBL" id="MFI7587218.1"/>
    </source>
</evidence>
<organism evidence="8 9">
    <name type="scientific">Spongisporangium articulatum</name>
    <dbReference type="NCBI Taxonomy" id="3362603"/>
    <lineage>
        <taxon>Bacteria</taxon>
        <taxon>Bacillati</taxon>
        <taxon>Actinomycetota</taxon>
        <taxon>Actinomycetes</taxon>
        <taxon>Kineosporiales</taxon>
        <taxon>Kineosporiaceae</taxon>
        <taxon>Spongisporangium</taxon>
    </lineage>
</organism>
<evidence type="ECO:0000256" key="2">
    <source>
        <dbReference type="ARBA" id="ARBA00022448"/>
    </source>
</evidence>
<sequence>MTALDVLLPRTAAPEGRFDRRLLAPLILGALLNPVNSSMIAVALVPIGLAFGAPPAQTAWLVSGLYLATAVGQPVVGRLVDSFGPRRLYLLGTALTGVAGVLGAFAPNLPTLVIARVVLGFGTCAGFPAAMTMIRREGDRTGDESPAGVLTVLSVSTQTVAVVGPTLGGLLIDVGGWRTLFAVNVPLSLTCLVLGSLYLPREQRDGDRAARAGGAGPALGLLHNAPLVATYVRTLLSYTVSYAFLYGYTQWLEAGRGLSASVAGLALLPVFGVAIVVTTLTGRRPEVWWKLLVGGAAQLAGCLALLTLGASTPVGLVLGVGVIFALPQGLTSLANQNALYHQADRARLGASAGLLRTFMYLGAIVSSAATAVFFDHGIDTAGLHRLALFMAGASALVLFVCLSDPSLRRIGRPAAEPSPERTAP</sequence>
<dbReference type="Pfam" id="PF07690">
    <property type="entry name" value="MFS_1"/>
    <property type="match status" value="1"/>
</dbReference>
<dbReference type="Proteomes" id="UP001612915">
    <property type="component" value="Unassembled WGS sequence"/>
</dbReference>
<dbReference type="EMBL" id="JBITLV010000002">
    <property type="protein sequence ID" value="MFI7587218.1"/>
    <property type="molecule type" value="Genomic_DNA"/>
</dbReference>
<dbReference type="PANTHER" id="PTHR23501">
    <property type="entry name" value="MAJOR FACILITATOR SUPERFAMILY"/>
    <property type="match status" value="1"/>
</dbReference>
<dbReference type="Gene3D" id="1.20.1250.20">
    <property type="entry name" value="MFS general substrate transporter like domains"/>
    <property type="match status" value="1"/>
</dbReference>
<feature type="domain" description="Major facilitator superfamily (MFS) profile" evidence="7">
    <location>
        <begin position="22"/>
        <end position="408"/>
    </location>
</feature>
<evidence type="ECO:0000259" key="7">
    <source>
        <dbReference type="PROSITE" id="PS50850"/>
    </source>
</evidence>
<evidence type="ECO:0000256" key="1">
    <source>
        <dbReference type="ARBA" id="ARBA00004429"/>
    </source>
</evidence>
<evidence type="ECO:0000256" key="6">
    <source>
        <dbReference type="SAM" id="Phobius"/>
    </source>
</evidence>
<reference evidence="8 9" key="1">
    <citation type="submission" date="2024-10" db="EMBL/GenBank/DDBJ databases">
        <title>The Natural Products Discovery Center: Release of the First 8490 Sequenced Strains for Exploring Actinobacteria Biosynthetic Diversity.</title>
        <authorList>
            <person name="Kalkreuter E."/>
            <person name="Kautsar S.A."/>
            <person name="Yang D."/>
            <person name="Bader C.D."/>
            <person name="Teijaro C.N."/>
            <person name="Fluegel L."/>
            <person name="Davis C.M."/>
            <person name="Simpson J.R."/>
            <person name="Lauterbach L."/>
            <person name="Steele A.D."/>
            <person name="Gui C."/>
            <person name="Meng S."/>
            <person name="Li G."/>
            <person name="Viehrig K."/>
            <person name="Ye F."/>
            <person name="Su P."/>
            <person name="Kiefer A.F."/>
            <person name="Nichols A."/>
            <person name="Cepeda A.J."/>
            <person name="Yan W."/>
            <person name="Fan B."/>
            <person name="Jiang Y."/>
            <person name="Adhikari A."/>
            <person name="Zheng C.-J."/>
            <person name="Schuster L."/>
            <person name="Cowan T.M."/>
            <person name="Smanski M.J."/>
            <person name="Chevrette M.G."/>
            <person name="De Carvalho L.P.S."/>
            <person name="Shen B."/>
        </authorList>
    </citation>
    <scope>NUCLEOTIDE SEQUENCE [LARGE SCALE GENOMIC DNA]</scope>
    <source>
        <strain evidence="8 9">NPDC049639</strain>
    </source>
</reference>
<proteinExistence type="predicted"/>
<feature type="transmembrane region" description="Helical" evidence="6">
    <location>
        <begin position="179"/>
        <end position="200"/>
    </location>
</feature>
<comment type="caution">
    <text evidence="8">The sequence shown here is derived from an EMBL/GenBank/DDBJ whole genome shotgun (WGS) entry which is preliminary data.</text>
</comment>
<keyword evidence="3 6" id="KW-0812">Transmembrane</keyword>
<dbReference type="PANTHER" id="PTHR23501:SF191">
    <property type="entry name" value="VACUOLAR BASIC AMINO ACID TRANSPORTER 4"/>
    <property type="match status" value="1"/>
</dbReference>
<keyword evidence="5 6" id="KW-0472">Membrane</keyword>
<dbReference type="SUPFAM" id="SSF103473">
    <property type="entry name" value="MFS general substrate transporter"/>
    <property type="match status" value="1"/>
</dbReference>
<evidence type="ECO:0000313" key="9">
    <source>
        <dbReference type="Proteomes" id="UP001612915"/>
    </source>
</evidence>
<dbReference type="PROSITE" id="PS50850">
    <property type="entry name" value="MFS"/>
    <property type="match status" value="1"/>
</dbReference>
<feature type="transmembrane region" description="Helical" evidence="6">
    <location>
        <begin position="386"/>
        <end position="403"/>
    </location>
</feature>
<feature type="transmembrane region" description="Helical" evidence="6">
    <location>
        <begin position="257"/>
        <end position="280"/>
    </location>
</feature>